<evidence type="ECO:0000259" key="8">
    <source>
        <dbReference type="PROSITE" id="PS50878"/>
    </source>
</evidence>
<protein>
    <recommendedName>
        <fullName evidence="1">RNA-directed DNA polymerase</fullName>
        <ecNumber evidence="1">2.7.7.49</ecNumber>
    </recommendedName>
</protein>
<keyword evidence="2" id="KW-0808">Transferase</keyword>
<dbReference type="Gene3D" id="3.10.10.10">
    <property type="entry name" value="HIV Type 1 Reverse Transcriptase, subunit A, domain 1"/>
    <property type="match status" value="1"/>
</dbReference>
<name>A0A914Q0L8_9BILA</name>
<keyword evidence="9" id="KW-1185">Reference proteome</keyword>
<dbReference type="InterPro" id="IPR041577">
    <property type="entry name" value="RT_RNaseH_2"/>
</dbReference>
<evidence type="ECO:0000256" key="6">
    <source>
        <dbReference type="ARBA" id="ARBA00022918"/>
    </source>
</evidence>
<keyword evidence="3" id="KW-0548">Nucleotidyltransferase</keyword>
<dbReference type="FunFam" id="3.10.20.370:FF:000001">
    <property type="entry name" value="Retrovirus-related Pol polyprotein from transposon 17.6-like protein"/>
    <property type="match status" value="1"/>
</dbReference>
<dbReference type="GO" id="GO:0003964">
    <property type="term" value="F:RNA-directed DNA polymerase activity"/>
    <property type="evidence" value="ECO:0007669"/>
    <property type="project" value="UniProtKB-KW"/>
</dbReference>
<dbReference type="InterPro" id="IPR021109">
    <property type="entry name" value="Peptidase_aspartic_dom_sf"/>
</dbReference>
<evidence type="ECO:0000313" key="9">
    <source>
        <dbReference type="Proteomes" id="UP000887578"/>
    </source>
</evidence>
<dbReference type="Gene3D" id="2.40.70.10">
    <property type="entry name" value="Acid Proteases"/>
    <property type="match status" value="1"/>
</dbReference>
<dbReference type="Gene3D" id="3.30.70.270">
    <property type="match status" value="2"/>
</dbReference>
<dbReference type="PANTHER" id="PTHR37984">
    <property type="entry name" value="PROTEIN CBG26694"/>
    <property type="match status" value="1"/>
</dbReference>
<dbReference type="Pfam" id="PF00078">
    <property type="entry name" value="RVT_1"/>
    <property type="match status" value="1"/>
</dbReference>
<keyword evidence="5" id="KW-0378">Hydrolase</keyword>
<keyword evidence="7" id="KW-0511">Multifunctional enzyme</keyword>
<dbReference type="CDD" id="cd09274">
    <property type="entry name" value="RNase_HI_RT_Ty3"/>
    <property type="match status" value="1"/>
</dbReference>
<dbReference type="SUPFAM" id="SSF56672">
    <property type="entry name" value="DNA/RNA polymerases"/>
    <property type="match status" value="1"/>
</dbReference>
<dbReference type="Proteomes" id="UP000887578">
    <property type="component" value="Unplaced"/>
</dbReference>
<evidence type="ECO:0000256" key="5">
    <source>
        <dbReference type="ARBA" id="ARBA00022759"/>
    </source>
</evidence>
<dbReference type="InterPro" id="IPR043502">
    <property type="entry name" value="DNA/RNA_pol_sf"/>
</dbReference>
<dbReference type="EC" id="2.7.7.49" evidence="1"/>
<dbReference type="InterPro" id="IPR050951">
    <property type="entry name" value="Retrovirus_Pol_polyprotein"/>
</dbReference>
<evidence type="ECO:0000256" key="7">
    <source>
        <dbReference type="ARBA" id="ARBA00023268"/>
    </source>
</evidence>
<proteinExistence type="predicted"/>
<evidence type="ECO:0000313" key="10">
    <source>
        <dbReference type="WBParaSite" id="PDA_v2.g24678.t1"/>
    </source>
</evidence>
<dbReference type="FunFam" id="3.30.70.270:FF:000020">
    <property type="entry name" value="Transposon Tf2-6 polyprotein-like Protein"/>
    <property type="match status" value="1"/>
</dbReference>
<dbReference type="AlphaFoldDB" id="A0A914Q0L8"/>
<dbReference type="PROSITE" id="PS50878">
    <property type="entry name" value="RT_POL"/>
    <property type="match status" value="1"/>
</dbReference>
<keyword evidence="5" id="KW-0255">Endonuclease</keyword>
<evidence type="ECO:0000256" key="3">
    <source>
        <dbReference type="ARBA" id="ARBA00022695"/>
    </source>
</evidence>
<evidence type="ECO:0000256" key="4">
    <source>
        <dbReference type="ARBA" id="ARBA00022722"/>
    </source>
</evidence>
<evidence type="ECO:0000256" key="1">
    <source>
        <dbReference type="ARBA" id="ARBA00012493"/>
    </source>
</evidence>
<dbReference type="WBParaSite" id="PDA_v2.g24678.t1">
    <property type="protein sequence ID" value="PDA_v2.g24678.t1"/>
    <property type="gene ID" value="PDA_v2.g24678"/>
</dbReference>
<dbReference type="InterPro" id="IPR000477">
    <property type="entry name" value="RT_dom"/>
</dbReference>
<dbReference type="GO" id="GO:0004519">
    <property type="term" value="F:endonuclease activity"/>
    <property type="evidence" value="ECO:0007669"/>
    <property type="project" value="UniProtKB-KW"/>
</dbReference>
<keyword evidence="4" id="KW-0540">Nuclease</keyword>
<organism evidence="9 10">
    <name type="scientific">Panagrolaimus davidi</name>
    <dbReference type="NCBI Taxonomy" id="227884"/>
    <lineage>
        <taxon>Eukaryota</taxon>
        <taxon>Metazoa</taxon>
        <taxon>Ecdysozoa</taxon>
        <taxon>Nematoda</taxon>
        <taxon>Chromadorea</taxon>
        <taxon>Rhabditida</taxon>
        <taxon>Tylenchina</taxon>
        <taxon>Panagrolaimomorpha</taxon>
        <taxon>Panagrolaimoidea</taxon>
        <taxon>Panagrolaimidae</taxon>
        <taxon>Panagrolaimus</taxon>
    </lineage>
</organism>
<evidence type="ECO:0000256" key="2">
    <source>
        <dbReference type="ARBA" id="ARBA00022679"/>
    </source>
</evidence>
<dbReference type="InterPro" id="IPR043128">
    <property type="entry name" value="Rev_trsase/Diguanyl_cyclase"/>
</dbReference>
<accession>A0A914Q0L8</accession>
<keyword evidence="6" id="KW-0695">RNA-directed DNA polymerase</keyword>
<feature type="domain" description="Reverse transcriptase" evidence="8">
    <location>
        <begin position="310"/>
        <end position="489"/>
    </location>
</feature>
<dbReference type="CDD" id="cd01647">
    <property type="entry name" value="RT_LTR"/>
    <property type="match status" value="1"/>
</dbReference>
<dbReference type="Pfam" id="PF17919">
    <property type="entry name" value="RT_RNaseH_2"/>
    <property type="match status" value="1"/>
</dbReference>
<dbReference type="PANTHER" id="PTHR37984:SF5">
    <property type="entry name" value="PROTEIN NYNRIN-LIKE"/>
    <property type="match status" value="1"/>
</dbReference>
<sequence length="722" mass="81559">MAEKLNTKIRRMERNGRAANGSRIKFIGKTCVEIEISPMSKAKAEVAIAEDGHCPTDMILGHDLCKMLEVQIDFKAKKINLMGTTIPINVLWEEEAERKLMTKSKVMIPEKVEIKKGDNFLWGYPTTDLKTGTTWLTTQSSKFNLKHLIVGATLMKTGQQQKVPLRIFNNSNETQTIFPGTIVADMEFIKDEQPQINLLIEDQEYIPPEADISKDLPLFPRNDINNENFLMENLKLDKSKLSPKGKAKLKTIIKNHQNAFVGADGKIGCYRGNITHSITLINSDKFIAERPRRIPPALQETVRQQITDMLEQKIIRPSTSPFCSPIVMVKKADKKSYRMAIDYRMINAETKKQSNFLPLITDIVDNVAGKQFYTSIDLQSGFHQLKMNEADIEKTAFAVNADVYEFLRMPFGLTGAPASFQKMMNQLKKEMKAVIFCYLDDVILISETEEEHLKDIEEMLTVFENNGLKLRIDKCSFGMEELKYLGLLVSKQGIRPDPANVEKVKNFKIPTTLTELRSVIGAVSYFRRFIKGFAQIMAPLHELTAKGENVKTNWNEVHKKAFDTVIQKLIEAPVLAPPKFGKAFEIHTDASKEAAAAVLLQADDEGHLHPICFFSRKMNKAERQYSSIELEALAIVCALKEFRAYIEGAPTTIIKTDSSVCCSLMKNKNLQGRLAKFQLAIMAFDVAFIHRSGKSNTLCDYMSRYPTNAITLRSGRSIATSN</sequence>
<reference evidence="10" key="1">
    <citation type="submission" date="2022-11" db="UniProtKB">
        <authorList>
            <consortium name="WormBaseParasite"/>
        </authorList>
    </citation>
    <scope>IDENTIFICATION</scope>
</reference>